<gene>
    <name evidence="8" type="ORF">DI09_12p120</name>
</gene>
<dbReference type="InterPro" id="IPR035977">
    <property type="entry name" value="Ribosomal_bL36_sp"/>
</dbReference>
<dbReference type="GO" id="GO:0006412">
    <property type="term" value="P:translation"/>
    <property type="evidence" value="ECO:0007669"/>
    <property type="project" value="InterPro"/>
</dbReference>
<dbReference type="InterPro" id="IPR000473">
    <property type="entry name" value="Ribosomal_bL36"/>
</dbReference>
<accession>A0A098VVH6</accession>
<dbReference type="PANTHER" id="PTHR46909:SF1">
    <property type="entry name" value="LARGE RIBOSOMAL SUBUNIT PROTEIN BL36M"/>
    <property type="match status" value="1"/>
</dbReference>
<dbReference type="Pfam" id="PF00444">
    <property type="entry name" value="Ribosomal_L36"/>
    <property type="match status" value="1"/>
</dbReference>
<keyword evidence="9" id="KW-1185">Reference proteome</keyword>
<organism evidence="8 9">
    <name type="scientific">Mitosporidium daphniae</name>
    <dbReference type="NCBI Taxonomy" id="1485682"/>
    <lineage>
        <taxon>Eukaryota</taxon>
        <taxon>Fungi</taxon>
        <taxon>Fungi incertae sedis</taxon>
        <taxon>Microsporidia</taxon>
        <taxon>Mitosporidium</taxon>
    </lineage>
</organism>
<dbReference type="NCBIfam" id="TIGR01022">
    <property type="entry name" value="rpmJ_bact"/>
    <property type="match status" value="1"/>
</dbReference>
<dbReference type="InterPro" id="IPR052143">
    <property type="entry name" value="Mitoribosomal_bL36m"/>
</dbReference>
<dbReference type="OrthoDB" id="10265903at2759"/>
<sequence length="80" mass="9034">MANLSIPSKASGMRSSFFSIPEMLGTFGGSPLFSSSFQQIRGLKVGVSITRRCENCYIVVRNGIRYVYCKVNRRHKRRQG</sequence>
<comment type="subcellular location">
    <subcellularLocation>
        <location evidence="1">Mitochondrion</location>
    </subcellularLocation>
</comment>
<evidence type="ECO:0000256" key="3">
    <source>
        <dbReference type="ARBA" id="ARBA00022946"/>
    </source>
</evidence>
<dbReference type="EMBL" id="JMKJ01000033">
    <property type="protein sequence ID" value="KGG52844.1"/>
    <property type="molecule type" value="Genomic_DNA"/>
</dbReference>
<protein>
    <recommendedName>
        <fullName evidence="7">Ribosomal protein</fullName>
    </recommendedName>
</protein>
<proteinExistence type="inferred from homology"/>
<dbReference type="AlphaFoldDB" id="A0A098VVH6"/>
<name>A0A098VVH6_9MICR</name>
<dbReference type="HAMAP" id="MF_00251">
    <property type="entry name" value="Ribosomal_bL36"/>
    <property type="match status" value="1"/>
</dbReference>
<dbReference type="HOGENOM" id="CLU_135723_1_2_1"/>
<evidence type="ECO:0000256" key="6">
    <source>
        <dbReference type="ARBA" id="ARBA00023274"/>
    </source>
</evidence>
<keyword evidence="4 7" id="KW-0689">Ribosomal protein</keyword>
<dbReference type="SUPFAM" id="SSF57840">
    <property type="entry name" value="Ribosomal protein L36"/>
    <property type="match status" value="1"/>
</dbReference>
<comment type="caution">
    <text evidence="8">The sequence shown here is derived from an EMBL/GenBank/DDBJ whole genome shotgun (WGS) entry which is preliminary data.</text>
</comment>
<keyword evidence="5" id="KW-0496">Mitochondrion</keyword>
<reference evidence="8 9" key="1">
    <citation type="submission" date="2014-04" db="EMBL/GenBank/DDBJ databases">
        <title>A new species of microsporidia sheds light on the evolution of extreme parasitism.</title>
        <authorList>
            <person name="Haag K.L."/>
            <person name="James T.Y."/>
            <person name="Larsson R."/>
            <person name="Schaer T.M."/>
            <person name="Refardt D."/>
            <person name="Pombert J.-F."/>
            <person name="Ebert D."/>
        </authorList>
    </citation>
    <scope>NUCLEOTIDE SEQUENCE [LARGE SCALE GENOMIC DNA]</scope>
    <source>
        <strain evidence="8 9">UGP3</strain>
        <tissue evidence="8">Spores</tissue>
    </source>
</reference>
<dbReference type="Proteomes" id="UP000029725">
    <property type="component" value="Unassembled WGS sequence"/>
</dbReference>
<dbReference type="GO" id="GO:0003735">
    <property type="term" value="F:structural constituent of ribosome"/>
    <property type="evidence" value="ECO:0007669"/>
    <property type="project" value="InterPro"/>
</dbReference>
<keyword evidence="3" id="KW-0809">Transit peptide</keyword>
<comment type="similarity">
    <text evidence="2 7">Belongs to the bacterial ribosomal protein bL36 family.</text>
</comment>
<keyword evidence="6 7" id="KW-0687">Ribonucleoprotein</keyword>
<evidence type="ECO:0000256" key="5">
    <source>
        <dbReference type="ARBA" id="ARBA00023128"/>
    </source>
</evidence>
<dbReference type="PANTHER" id="PTHR46909">
    <property type="entry name" value="39S RIBOSOMAL PROTEIN L36, MITOCHONDRIAL"/>
    <property type="match status" value="1"/>
</dbReference>
<evidence type="ECO:0000313" key="9">
    <source>
        <dbReference type="Proteomes" id="UP000029725"/>
    </source>
</evidence>
<dbReference type="RefSeq" id="XP_013239271.1">
    <property type="nucleotide sequence ID" value="XM_013383817.1"/>
</dbReference>
<evidence type="ECO:0000256" key="4">
    <source>
        <dbReference type="ARBA" id="ARBA00022980"/>
    </source>
</evidence>
<evidence type="ECO:0000256" key="2">
    <source>
        <dbReference type="ARBA" id="ARBA00007645"/>
    </source>
</evidence>
<evidence type="ECO:0000313" key="8">
    <source>
        <dbReference type="EMBL" id="KGG52844.1"/>
    </source>
</evidence>
<dbReference type="VEuPathDB" id="MicrosporidiaDB:DI09_12p120"/>
<dbReference type="GO" id="GO:0005762">
    <property type="term" value="C:mitochondrial large ribosomal subunit"/>
    <property type="evidence" value="ECO:0007669"/>
    <property type="project" value="TreeGrafter"/>
</dbReference>
<evidence type="ECO:0000256" key="7">
    <source>
        <dbReference type="RuleBase" id="RU000570"/>
    </source>
</evidence>
<dbReference type="GeneID" id="25258240"/>
<evidence type="ECO:0000256" key="1">
    <source>
        <dbReference type="ARBA" id="ARBA00004173"/>
    </source>
</evidence>